<dbReference type="PANTHER" id="PTHR33223:SF11">
    <property type="entry name" value="ELEMENT PROTEIN, PUTATIVE-RELATED"/>
    <property type="match status" value="1"/>
</dbReference>
<feature type="region of interest" description="Disordered" evidence="1">
    <location>
        <begin position="1"/>
        <end position="20"/>
    </location>
</feature>
<gene>
    <name evidence="3" type="ORF">CTI12_AA331950</name>
</gene>
<dbReference type="InterPro" id="IPR005162">
    <property type="entry name" value="Retrotrans_gag_dom"/>
</dbReference>
<protein>
    <submittedName>
        <fullName evidence="3">Retrotransposon gag domain-containing protein</fullName>
    </submittedName>
</protein>
<evidence type="ECO:0000313" key="3">
    <source>
        <dbReference type="EMBL" id="PWA66020.1"/>
    </source>
</evidence>
<dbReference type="Proteomes" id="UP000245207">
    <property type="component" value="Unassembled WGS sequence"/>
</dbReference>
<sequence length="147" mass="17212">MGKQETNGREGNQMQPYIPEGADMFTQNIRKAKLSKKTYMPDNVKSYDGSGDPKDHIKVFQVAAWAHKWDIATQWHMFRFTLVGAARAWFDNIPQESISSYHELNDVFLETFLKMERHNGKAKKIHCARQGRKELTEDFTRRFLKES</sequence>
<keyword evidence="4" id="KW-1185">Reference proteome</keyword>
<accession>A0A2U1MXP5</accession>
<evidence type="ECO:0000259" key="2">
    <source>
        <dbReference type="Pfam" id="PF03732"/>
    </source>
</evidence>
<proteinExistence type="predicted"/>
<organism evidence="3 4">
    <name type="scientific">Artemisia annua</name>
    <name type="common">Sweet wormwood</name>
    <dbReference type="NCBI Taxonomy" id="35608"/>
    <lineage>
        <taxon>Eukaryota</taxon>
        <taxon>Viridiplantae</taxon>
        <taxon>Streptophyta</taxon>
        <taxon>Embryophyta</taxon>
        <taxon>Tracheophyta</taxon>
        <taxon>Spermatophyta</taxon>
        <taxon>Magnoliopsida</taxon>
        <taxon>eudicotyledons</taxon>
        <taxon>Gunneridae</taxon>
        <taxon>Pentapetalae</taxon>
        <taxon>asterids</taxon>
        <taxon>campanulids</taxon>
        <taxon>Asterales</taxon>
        <taxon>Asteraceae</taxon>
        <taxon>Asteroideae</taxon>
        <taxon>Anthemideae</taxon>
        <taxon>Artemisiinae</taxon>
        <taxon>Artemisia</taxon>
    </lineage>
</organism>
<reference evidence="3 4" key="1">
    <citation type="journal article" date="2018" name="Mol. Plant">
        <title>The genome of Artemisia annua provides insight into the evolution of Asteraceae family and artemisinin biosynthesis.</title>
        <authorList>
            <person name="Shen Q."/>
            <person name="Zhang L."/>
            <person name="Liao Z."/>
            <person name="Wang S."/>
            <person name="Yan T."/>
            <person name="Shi P."/>
            <person name="Liu M."/>
            <person name="Fu X."/>
            <person name="Pan Q."/>
            <person name="Wang Y."/>
            <person name="Lv Z."/>
            <person name="Lu X."/>
            <person name="Zhang F."/>
            <person name="Jiang W."/>
            <person name="Ma Y."/>
            <person name="Chen M."/>
            <person name="Hao X."/>
            <person name="Li L."/>
            <person name="Tang Y."/>
            <person name="Lv G."/>
            <person name="Zhou Y."/>
            <person name="Sun X."/>
            <person name="Brodelius P.E."/>
            <person name="Rose J.K.C."/>
            <person name="Tang K."/>
        </authorList>
    </citation>
    <scope>NUCLEOTIDE SEQUENCE [LARGE SCALE GENOMIC DNA]</scope>
    <source>
        <strain evidence="4">cv. Huhao1</strain>
        <tissue evidence="3">Leaf</tissue>
    </source>
</reference>
<name>A0A2U1MXP5_ARTAN</name>
<dbReference type="EMBL" id="PKPP01004112">
    <property type="protein sequence ID" value="PWA66020.1"/>
    <property type="molecule type" value="Genomic_DNA"/>
</dbReference>
<evidence type="ECO:0000256" key="1">
    <source>
        <dbReference type="SAM" id="MobiDB-lite"/>
    </source>
</evidence>
<comment type="caution">
    <text evidence="3">The sequence shown here is derived from an EMBL/GenBank/DDBJ whole genome shotgun (WGS) entry which is preliminary data.</text>
</comment>
<dbReference type="OrthoDB" id="1752139at2759"/>
<feature type="domain" description="Retrotransposon gag" evidence="2">
    <location>
        <begin position="77"/>
        <end position="143"/>
    </location>
</feature>
<dbReference type="Pfam" id="PF03732">
    <property type="entry name" value="Retrotrans_gag"/>
    <property type="match status" value="1"/>
</dbReference>
<dbReference type="AlphaFoldDB" id="A0A2U1MXP5"/>
<dbReference type="PANTHER" id="PTHR33223">
    <property type="entry name" value="CCHC-TYPE DOMAIN-CONTAINING PROTEIN"/>
    <property type="match status" value="1"/>
</dbReference>
<evidence type="ECO:0000313" key="4">
    <source>
        <dbReference type="Proteomes" id="UP000245207"/>
    </source>
</evidence>